<organism evidence="11 12">
    <name type="scientific">Micractinium conductrix</name>
    <dbReference type="NCBI Taxonomy" id="554055"/>
    <lineage>
        <taxon>Eukaryota</taxon>
        <taxon>Viridiplantae</taxon>
        <taxon>Chlorophyta</taxon>
        <taxon>core chlorophytes</taxon>
        <taxon>Trebouxiophyceae</taxon>
        <taxon>Chlorellales</taxon>
        <taxon>Chlorellaceae</taxon>
        <taxon>Chlorella clade</taxon>
        <taxon>Micractinium</taxon>
    </lineage>
</organism>
<evidence type="ECO:0000256" key="1">
    <source>
        <dbReference type="ARBA" id="ARBA00004123"/>
    </source>
</evidence>
<dbReference type="FunFam" id="3.30.40.210:FF:000002">
    <property type="entry name" value="Transcription elongation factor SPT4 homolog"/>
    <property type="match status" value="1"/>
</dbReference>
<dbReference type="Pfam" id="PF06093">
    <property type="entry name" value="Spt4"/>
    <property type="match status" value="1"/>
</dbReference>
<dbReference type="CDD" id="cd07973">
    <property type="entry name" value="Spt4"/>
    <property type="match status" value="1"/>
</dbReference>
<evidence type="ECO:0000256" key="6">
    <source>
        <dbReference type="ARBA" id="ARBA00023163"/>
    </source>
</evidence>
<dbReference type="GO" id="GO:0032044">
    <property type="term" value="C:DSIF complex"/>
    <property type="evidence" value="ECO:0007669"/>
    <property type="project" value="TreeGrafter"/>
</dbReference>
<keyword evidence="3" id="KW-0479">Metal-binding</keyword>
<keyword evidence="6 9" id="KW-0804">Transcription</keyword>
<dbReference type="GO" id="GO:0006355">
    <property type="term" value="P:regulation of DNA-templated transcription"/>
    <property type="evidence" value="ECO:0007669"/>
    <property type="project" value="InterPro"/>
</dbReference>
<evidence type="ECO:0000256" key="9">
    <source>
        <dbReference type="PIRNR" id="PIRNR025023"/>
    </source>
</evidence>
<feature type="domain" description="Spt4/RpoE2 zinc finger" evidence="10">
    <location>
        <begin position="23"/>
        <end position="99"/>
    </location>
</feature>
<name>A0A2P6VHW0_9CHLO</name>
<comment type="function">
    <text evidence="8 9">May regulate transcription elongation by RNA polymerase II. May enhance transcriptional pausing at sites proximal to the promoter, which may in turn facilitate the assembly of an elongation competent RNA polymerase II complex.</text>
</comment>
<keyword evidence="4" id="KW-0863">Zinc-finger</keyword>
<dbReference type="EMBL" id="LHPF02000006">
    <property type="protein sequence ID" value="PSC73674.1"/>
    <property type="molecule type" value="Genomic_DNA"/>
</dbReference>
<dbReference type="GO" id="GO:0140673">
    <property type="term" value="P:transcription elongation-coupled chromatin remodeling"/>
    <property type="evidence" value="ECO:0007669"/>
    <property type="project" value="InterPro"/>
</dbReference>
<dbReference type="Gene3D" id="3.30.40.210">
    <property type="match status" value="1"/>
</dbReference>
<keyword evidence="7 9" id="KW-0539">Nucleus</keyword>
<evidence type="ECO:0000313" key="11">
    <source>
        <dbReference type="EMBL" id="PSC73674.1"/>
    </source>
</evidence>
<dbReference type="InterPro" id="IPR009287">
    <property type="entry name" value="Spt4"/>
</dbReference>
<dbReference type="PANTHER" id="PTHR12882:SF1">
    <property type="entry name" value="TRANSCRIPTION ELONGATION FACTOR SPT4"/>
    <property type="match status" value="1"/>
</dbReference>
<keyword evidence="12" id="KW-1185">Reference proteome</keyword>
<keyword evidence="5" id="KW-0862">Zinc</keyword>
<evidence type="ECO:0000256" key="7">
    <source>
        <dbReference type="ARBA" id="ARBA00023242"/>
    </source>
</evidence>
<comment type="similarity">
    <text evidence="2 9">Belongs to the SPT4 family.</text>
</comment>
<dbReference type="STRING" id="554055.A0A2P6VHW0"/>
<evidence type="ECO:0000256" key="3">
    <source>
        <dbReference type="ARBA" id="ARBA00022723"/>
    </source>
</evidence>
<accession>A0A2P6VHW0</accession>
<proteinExistence type="inferred from homology"/>
<dbReference type="InterPro" id="IPR038510">
    <property type="entry name" value="Spt4_sf"/>
</dbReference>
<dbReference type="Proteomes" id="UP000239649">
    <property type="component" value="Unassembled WGS sequence"/>
</dbReference>
<dbReference type="PIRSF" id="PIRSF025023">
    <property type="entry name" value="Spt4"/>
    <property type="match status" value="1"/>
</dbReference>
<dbReference type="SUPFAM" id="SSF63393">
    <property type="entry name" value="RNA polymerase subunits"/>
    <property type="match status" value="1"/>
</dbReference>
<protein>
    <recommendedName>
        <fullName evidence="9">Transcription elongation factor SPT4 homolog</fullName>
    </recommendedName>
</protein>
<dbReference type="PANTHER" id="PTHR12882">
    <property type="entry name" value="SUPPRESSOR OF TY 4"/>
    <property type="match status" value="1"/>
</dbReference>
<comment type="subcellular location">
    <subcellularLocation>
        <location evidence="1 9">Nucleus</location>
    </subcellularLocation>
</comment>
<evidence type="ECO:0000256" key="5">
    <source>
        <dbReference type="ARBA" id="ARBA00022833"/>
    </source>
</evidence>
<dbReference type="InterPro" id="IPR022800">
    <property type="entry name" value="Spt4/RpoE2_Znf"/>
</dbReference>
<reference evidence="11 12" key="1">
    <citation type="journal article" date="2018" name="Plant J.">
        <title>Genome sequences of Chlorella sorokiniana UTEX 1602 and Micractinium conductrix SAG 241.80: implications to maltose excretion by a green alga.</title>
        <authorList>
            <person name="Arriola M.B."/>
            <person name="Velmurugan N."/>
            <person name="Zhang Y."/>
            <person name="Plunkett M.H."/>
            <person name="Hondzo H."/>
            <person name="Barney B.M."/>
        </authorList>
    </citation>
    <scope>NUCLEOTIDE SEQUENCE [LARGE SCALE GENOMIC DNA]</scope>
    <source>
        <strain evidence="11 12">SAG 241.80</strain>
    </source>
</reference>
<dbReference type="GO" id="GO:0008270">
    <property type="term" value="F:zinc ion binding"/>
    <property type="evidence" value="ECO:0007669"/>
    <property type="project" value="UniProtKB-KW"/>
</dbReference>
<evidence type="ECO:0000259" key="10">
    <source>
        <dbReference type="SMART" id="SM01389"/>
    </source>
</evidence>
<dbReference type="SMART" id="SM01389">
    <property type="entry name" value="Spt4"/>
    <property type="match status" value="1"/>
</dbReference>
<dbReference type="OrthoDB" id="248751at2759"/>
<comment type="caution">
    <text evidence="11">The sequence shown here is derived from an EMBL/GenBank/DDBJ whole genome shotgun (WGS) entry which is preliminary data.</text>
</comment>
<evidence type="ECO:0000313" key="12">
    <source>
        <dbReference type="Proteomes" id="UP000239649"/>
    </source>
</evidence>
<dbReference type="GO" id="GO:0000993">
    <property type="term" value="F:RNA polymerase II complex binding"/>
    <property type="evidence" value="ECO:0007669"/>
    <property type="project" value="TreeGrafter"/>
</dbReference>
<gene>
    <name evidence="11" type="ORF">C2E20_3103</name>
</gene>
<dbReference type="GO" id="GO:0003746">
    <property type="term" value="F:translation elongation factor activity"/>
    <property type="evidence" value="ECO:0007669"/>
    <property type="project" value="UniProtKB-KW"/>
</dbReference>
<evidence type="ECO:0000256" key="4">
    <source>
        <dbReference type="ARBA" id="ARBA00022771"/>
    </source>
</evidence>
<dbReference type="InterPro" id="IPR029040">
    <property type="entry name" value="RPABC4/Spt4"/>
</dbReference>
<evidence type="ECO:0000256" key="8">
    <source>
        <dbReference type="ARBA" id="ARBA00056652"/>
    </source>
</evidence>
<dbReference type="AlphaFoldDB" id="A0A2P6VHW0"/>
<sequence>MADEGGDGDKLVAQPPTDLGKSLRCCVPCRLVKTFEQFYEQGCENCPFLEMEGDRERVFDCTTSEFKGMVSVVDPTSSWCAKWLHLRKAVPGCYALSVSAELPQHIEDILDNRGIKWRQPDM</sequence>
<evidence type="ECO:0000256" key="2">
    <source>
        <dbReference type="ARBA" id="ARBA00010464"/>
    </source>
</evidence>